<keyword evidence="11" id="KW-0282">Flagellum</keyword>
<evidence type="ECO:0000256" key="5">
    <source>
        <dbReference type="ARBA" id="ARBA00022525"/>
    </source>
</evidence>
<dbReference type="Pfam" id="PF06429">
    <property type="entry name" value="Flg_bbr_C"/>
    <property type="match status" value="1"/>
</dbReference>
<accession>B5EDW9</accession>
<keyword evidence="5 7" id="KW-0964">Secreted</keyword>
<sequence length="482" mass="49974">MGIGTLFDIASSGVTAQRLAIEVTGENIANVNTDGYSRQQVIMENKPVTTANGFPLGTGVQIGAVQRTYDNMLQLQQVNGNSSYQENLAKQTALEQIQPSFNELTSDGLGKALTNFFGAWQDLTTNASGSAERQALITRSQILVDSFHQMDFTLSNVASTADSNLVGITAEATDNARNLALVNTQILATGSVGGNANELLDQRDLLLRKLSQQVSITSTINADGTASVTLPGGGQIVNSTRYATLYTNATGAPAANDIMLSALGNPPPANVPATDTLVATVGGGATVGGKLGGTMQVRDGIVPGYLARLNEMANQLVTRTNTLHSAGYALDGTTGNNFFNPAGLTAGSIALDGALTGTKVAAALPVVPTDPIPTSSGNNLNALQFVALGNQSVPFTTGNASFVNNYNSLVSQVGVDTEGTQNVASQGASFLKQLSALRSSNSEVSLDEELTNLTKYQRAFQGSAKVISAATDMLDTVLGMVR</sequence>
<dbReference type="PROSITE" id="PS00588">
    <property type="entry name" value="FLAGELLA_BB_ROD"/>
    <property type="match status" value="1"/>
</dbReference>
<keyword evidence="11" id="KW-0969">Cilium</keyword>
<dbReference type="InterPro" id="IPR019776">
    <property type="entry name" value="Flagellar_basal_body_rod_CS"/>
</dbReference>
<keyword evidence="11" id="KW-0966">Cell projection</keyword>
<dbReference type="InterPro" id="IPR002371">
    <property type="entry name" value="FlgK"/>
</dbReference>
<comment type="similarity">
    <text evidence="3 7">Belongs to the flagella basal body rod proteins family.</text>
</comment>
<keyword evidence="6 7" id="KW-0975">Bacterial flagellum</keyword>
<dbReference type="EMBL" id="CP001124">
    <property type="protein sequence ID" value="ACH40747.1"/>
    <property type="molecule type" value="Genomic_DNA"/>
</dbReference>
<evidence type="ECO:0000256" key="3">
    <source>
        <dbReference type="ARBA" id="ARBA00009677"/>
    </source>
</evidence>
<dbReference type="AlphaFoldDB" id="B5EDW9"/>
<name>B5EDW9_CITBB</name>
<dbReference type="RefSeq" id="WP_012532183.1">
    <property type="nucleotide sequence ID" value="NC_011146.1"/>
</dbReference>
<evidence type="ECO:0000259" key="10">
    <source>
        <dbReference type="Pfam" id="PF22638"/>
    </source>
</evidence>
<keyword evidence="12" id="KW-1185">Reference proteome</keyword>
<evidence type="ECO:0000259" key="9">
    <source>
        <dbReference type="Pfam" id="PF06429"/>
    </source>
</evidence>
<dbReference type="HOGENOM" id="CLU_012762_1_0_7"/>
<dbReference type="Proteomes" id="UP000008825">
    <property type="component" value="Chromosome"/>
</dbReference>
<dbReference type="PRINTS" id="PR01005">
    <property type="entry name" value="FLGHOOKAP1"/>
</dbReference>
<evidence type="ECO:0000259" key="8">
    <source>
        <dbReference type="Pfam" id="PF00460"/>
    </source>
</evidence>
<dbReference type="InterPro" id="IPR053927">
    <property type="entry name" value="FlgK_helical"/>
</dbReference>
<evidence type="ECO:0000256" key="7">
    <source>
        <dbReference type="RuleBase" id="RU362065"/>
    </source>
</evidence>
<dbReference type="GO" id="GO:0009424">
    <property type="term" value="C:bacterial-type flagellum hook"/>
    <property type="evidence" value="ECO:0007669"/>
    <property type="project" value="UniProtKB-UniRule"/>
</dbReference>
<dbReference type="GO" id="GO:0044780">
    <property type="term" value="P:bacterial-type flagellum assembly"/>
    <property type="evidence" value="ECO:0007669"/>
    <property type="project" value="InterPro"/>
</dbReference>
<feature type="domain" description="Flagellar basal body rod protein N-terminal" evidence="8">
    <location>
        <begin position="8"/>
        <end position="36"/>
    </location>
</feature>
<dbReference type="Pfam" id="PF00460">
    <property type="entry name" value="Flg_bb_rod"/>
    <property type="match status" value="1"/>
</dbReference>
<dbReference type="GO" id="GO:0005576">
    <property type="term" value="C:extracellular region"/>
    <property type="evidence" value="ECO:0007669"/>
    <property type="project" value="UniProtKB-SubCell"/>
</dbReference>
<protein>
    <recommendedName>
        <fullName evidence="4 7">Flagellar hook-associated protein 1</fullName>
        <shortName evidence="7">HAP1</shortName>
    </recommendedName>
</protein>
<feature type="domain" description="Flagellar basal-body/hook protein C-terminal" evidence="9">
    <location>
        <begin position="441"/>
        <end position="479"/>
    </location>
</feature>
<evidence type="ECO:0000256" key="1">
    <source>
        <dbReference type="ARBA" id="ARBA00004365"/>
    </source>
</evidence>
<dbReference type="OrthoDB" id="9802553at2"/>
<dbReference type="InterPro" id="IPR001444">
    <property type="entry name" value="Flag_bb_rod_N"/>
</dbReference>
<organism evidence="11 12">
    <name type="scientific">Citrifermentans bemidjiense (strain ATCC BAA-1014 / DSM 16622 / JCM 12645 / Bem)</name>
    <name type="common">Geobacter bemidjiensis</name>
    <dbReference type="NCBI Taxonomy" id="404380"/>
    <lineage>
        <taxon>Bacteria</taxon>
        <taxon>Pseudomonadati</taxon>
        <taxon>Thermodesulfobacteriota</taxon>
        <taxon>Desulfuromonadia</taxon>
        <taxon>Geobacterales</taxon>
        <taxon>Geobacteraceae</taxon>
        <taxon>Citrifermentans</taxon>
    </lineage>
</organism>
<dbReference type="KEGG" id="gbm:Gbem_3755"/>
<evidence type="ECO:0000313" key="11">
    <source>
        <dbReference type="EMBL" id="ACH40747.1"/>
    </source>
</evidence>
<proteinExistence type="inferred from homology"/>
<evidence type="ECO:0000313" key="12">
    <source>
        <dbReference type="Proteomes" id="UP000008825"/>
    </source>
</evidence>
<reference evidence="11 12" key="2">
    <citation type="journal article" date="2010" name="BMC Genomics">
        <title>The genome of Geobacter bemidjiensis, exemplar for the subsurface clade of Geobacter species that predominate in Fe(III)-reducing subsurface environments.</title>
        <authorList>
            <person name="Aklujkar M."/>
            <person name="Young N.D."/>
            <person name="Holmes D."/>
            <person name="Chavan M."/>
            <person name="Risso C."/>
            <person name="Kiss H.E."/>
            <person name="Han C.S."/>
            <person name="Land M.L."/>
            <person name="Lovley D.R."/>
        </authorList>
    </citation>
    <scope>NUCLEOTIDE SEQUENCE [LARGE SCALE GENOMIC DNA]</scope>
    <source>
        <strain evidence="12">ATCC BAA-1014 / DSM 16622 / JCM 12645 / Bem</strain>
    </source>
</reference>
<comment type="subcellular location">
    <subcellularLocation>
        <location evidence="1 7">Bacterial flagellum</location>
    </subcellularLocation>
    <subcellularLocation>
        <location evidence="2 7">Secreted</location>
    </subcellularLocation>
</comment>
<evidence type="ECO:0000256" key="4">
    <source>
        <dbReference type="ARBA" id="ARBA00016244"/>
    </source>
</evidence>
<dbReference type="GO" id="GO:0005198">
    <property type="term" value="F:structural molecule activity"/>
    <property type="evidence" value="ECO:0007669"/>
    <property type="project" value="UniProtKB-UniRule"/>
</dbReference>
<dbReference type="Pfam" id="PF22638">
    <property type="entry name" value="FlgK_D1"/>
    <property type="match status" value="1"/>
</dbReference>
<feature type="domain" description="Flagellar hook-associated protein FlgK helical" evidence="10">
    <location>
        <begin position="94"/>
        <end position="339"/>
    </location>
</feature>
<dbReference type="InterPro" id="IPR010930">
    <property type="entry name" value="Flg_bb/hook_C_dom"/>
</dbReference>
<gene>
    <name evidence="7 11" type="primary">flgK</name>
    <name evidence="11" type="ordered locus">Gbem_3755</name>
</gene>
<reference evidence="11 12" key="1">
    <citation type="submission" date="2008-07" db="EMBL/GenBank/DDBJ databases">
        <title>Complete sequence of Geobacter bemidjiensis BEM.</title>
        <authorList>
            <consortium name="US DOE Joint Genome Institute"/>
            <person name="Lucas S."/>
            <person name="Copeland A."/>
            <person name="Lapidus A."/>
            <person name="Glavina del Rio T."/>
            <person name="Dalin E."/>
            <person name="Tice H."/>
            <person name="Bruce D."/>
            <person name="Goodwin L."/>
            <person name="Pitluck S."/>
            <person name="Kiss H."/>
            <person name="Brettin T."/>
            <person name="Detter J.C."/>
            <person name="Han C."/>
            <person name="Kuske C.R."/>
            <person name="Schmutz J."/>
            <person name="Larimer F."/>
            <person name="Land M."/>
            <person name="Hauser L."/>
            <person name="Kyrpides N."/>
            <person name="Lykidis A."/>
            <person name="Lovley D."/>
            <person name="Richardson P."/>
        </authorList>
    </citation>
    <scope>NUCLEOTIDE SEQUENCE [LARGE SCALE GENOMIC DNA]</scope>
    <source>
        <strain evidence="12">ATCC BAA-1014 / DSM 16622 / JCM 12645 / Bem</strain>
    </source>
</reference>
<dbReference type="NCBIfam" id="TIGR02492">
    <property type="entry name" value="flgK_ends"/>
    <property type="match status" value="1"/>
</dbReference>
<dbReference type="PANTHER" id="PTHR30033">
    <property type="entry name" value="FLAGELLAR HOOK-ASSOCIATED PROTEIN 1"/>
    <property type="match status" value="1"/>
</dbReference>
<dbReference type="eggNOG" id="COG1256">
    <property type="taxonomic scope" value="Bacteria"/>
</dbReference>
<dbReference type="STRING" id="404380.Gbem_3755"/>
<dbReference type="SUPFAM" id="SSF64518">
    <property type="entry name" value="Phase 1 flagellin"/>
    <property type="match status" value="1"/>
</dbReference>
<evidence type="ECO:0000256" key="2">
    <source>
        <dbReference type="ARBA" id="ARBA00004613"/>
    </source>
</evidence>
<evidence type="ECO:0000256" key="6">
    <source>
        <dbReference type="ARBA" id="ARBA00023143"/>
    </source>
</evidence>
<dbReference type="PANTHER" id="PTHR30033:SF1">
    <property type="entry name" value="FLAGELLAR HOOK-ASSOCIATED PROTEIN 1"/>
    <property type="match status" value="1"/>
</dbReference>